<keyword evidence="5" id="KW-0418">Kinase</keyword>
<dbReference type="SUPFAM" id="SSF55785">
    <property type="entry name" value="PYP-like sensor domain (PAS domain)"/>
    <property type="match status" value="5"/>
</dbReference>
<evidence type="ECO:0000256" key="1">
    <source>
        <dbReference type="ARBA" id="ARBA00000085"/>
    </source>
</evidence>
<dbReference type="Gene3D" id="3.30.450.40">
    <property type="match status" value="1"/>
</dbReference>
<sequence length="1104" mass="124905">MEQPSLTDALRETLALFDGNATPRTTSEVADQLNLGQRSTYTRLKRLVEHDELETKKVGASARVWWRPPTNADQDIPDWPAAESLVDDVLDDADVGVFVLDEDFQVAWVNDATKRYFGLDYERVVGKDKRTLVNEYIASTITESNLFAETVLATYDDNTYTEQFECHVEPGDGHKERWLEHRSKPIEAGAYAGGRIELYYDVTNQKQTEQSLEESKQRYSSLVSNLPGMVYRCRNETEWPMEFVSDACTDLTGYDADAIESGTISWSDDIVHPDDRTQILETVQSGLDRNGQFTTQYRILTAHDEIRWVWERGRSVTDTSGSSTLEGVITDITGQKITEQELQEKELENVYERMDDGFVALDEDHRFTYVNNRAGALLERCPSELVGEHIWDAFERSSTVKAAITDVFENQEPKSQEIFYDPLETWFEAHIYPAETGISVYFQDITGRKERQTEVKQYERIVEAVDDGIYVLDSDYRFSMVSNGLTSMTGYERDELIGVHAQAIFGYDFFDIEEAKLAESESSDSSFAKLEDEIHTASGSTLTVESRFSRFELEDGEIGRVGVIRDVTDRVKHERQLEKLKRRYQKLVDNFPNGAVVLFDEDLRYLTVGGEVFEGLDVSADDLEGERVPKSLPAELRRDIEPRYSAVFDGETSDIEVDFGGRIRRIQAFPIYDEQGTVFAGMAMSQDITDRIERERRLKRQREHLSALNHFNDVFHDIIEAVIEQSTREEIETIVCDRLTDTDNYRVAWIGEVDNYTQTVNVRTGTGVEGYLDDITISVDPNDERSNGPTSRAILEREVQTTQDISTDSSYESWRDFGQKYGFRSSAAVPIVHEETLYGILTLYSDQPDAFTGKKCEIIGQLGEITGQAIAAVERKQALMSNEVVELEFQLTNVFETLGIDETTDGRITLNQSVPASGGMHLVYGTVTTDARDALGALITQLPQWNSMTVIDEGEDVSRFELRLSEPPVLSTVAAQGGSVDTARIEDGDYHMRIHLAPSVEVREIIETVQAEYPGMELLAQRQVTRTGDPIAQLDQFLEEDLTDQQRTSLNAAYNSGFFEWPRPTTGEDIADSLGISSPTFHQHLRTAERKVFDAVIEGSIMTS</sequence>
<dbReference type="Pfam" id="PF15915">
    <property type="entry name" value="BAT"/>
    <property type="match status" value="1"/>
</dbReference>
<evidence type="ECO:0000256" key="6">
    <source>
        <dbReference type="ARBA" id="ARBA00023015"/>
    </source>
</evidence>
<dbReference type="Pfam" id="PF13185">
    <property type="entry name" value="GAF_2"/>
    <property type="match status" value="1"/>
</dbReference>
<dbReference type="EMBL" id="FRAN01000004">
    <property type="protein sequence ID" value="SHL11520.1"/>
    <property type="molecule type" value="Genomic_DNA"/>
</dbReference>
<accession>E7QVT5</accession>
<dbReference type="InterPro" id="IPR035965">
    <property type="entry name" value="PAS-like_dom_sf"/>
</dbReference>
<keyword evidence="6" id="KW-0805">Transcription regulation</keyword>
<reference evidence="13" key="2">
    <citation type="submission" date="2016-11" db="EMBL/GenBank/DDBJ databases">
        <authorList>
            <person name="Varghese N."/>
            <person name="Submissions S."/>
        </authorList>
    </citation>
    <scope>NUCLEOTIDE SEQUENCE [LARGE SCALE GENOMIC DNA]</scope>
    <source>
        <strain evidence="13">DX253</strain>
    </source>
</reference>
<feature type="domain" description="PAC" evidence="9">
    <location>
        <begin position="293"/>
        <end position="344"/>
    </location>
</feature>
<proteinExistence type="predicted"/>
<dbReference type="InterPro" id="IPR013655">
    <property type="entry name" value="PAS_fold_3"/>
</dbReference>
<dbReference type="EMBL" id="AEMG01000015">
    <property type="protein sequence ID" value="EFW91348.1"/>
    <property type="molecule type" value="Genomic_DNA"/>
</dbReference>
<dbReference type="InterPro" id="IPR000014">
    <property type="entry name" value="PAS"/>
</dbReference>
<keyword evidence="3" id="KW-0597">Phosphoprotein</keyword>
<dbReference type="InterPro" id="IPR052162">
    <property type="entry name" value="Sensor_kinase/Photoreceptor"/>
</dbReference>
<dbReference type="STRING" id="797209.GCA_000376445_03436"/>
<reference evidence="11" key="3">
    <citation type="submission" date="2016-11" db="EMBL/GenBank/DDBJ databases">
        <authorList>
            <person name="Jaros S."/>
            <person name="Januszkiewicz K."/>
            <person name="Wedrychowicz H."/>
        </authorList>
    </citation>
    <scope>NUCLEOTIDE SEQUENCE [LARGE SCALE GENOMIC DNA]</scope>
    <source>
        <strain evidence="11">DX253</strain>
    </source>
</reference>
<evidence type="ECO:0000256" key="4">
    <source>
        <dbReference type="ARBA" id="ARBA00022679"/>
    </source>
</evidence>
<evidence type="ECO:0000259" key="9">
    <source>
        <dbReference type="PROSITE" id="PS50113"/>
    </source>
</evidence>
<dbReference type="RefSeq" id="WP_007981014.1">
    <property type="nucleotide sequence ID" value="NZ_AEMG01000015.1"/>
</dbReference>
<keyword evidence="4" id="KW-0808">Transferase</keyword>
<dbReference type="Proteomes" id="UP000184203">
    <property type="component" value="Unassembled WGS sequence"/>
</dbReference>
<dbReference type="Pfam" id="PF13426">
    <property type="entry name" value="PAS_9"/>
    <property type="match status" value="1"/>
</dbReference>
<keyword evidence="7" id="KW-0804">Transcription</keyword>
<dbReference type="eggNOG" id="arCOG06796">
    <property type="taxonomic scope" value="Archaea"/>
</dbReference>
<evidence type="ECO:0000256" key="5">
    <source>
        <dbReference type="ARBA" id="ARBA00022777"/>
    </source>
</evidence>
<feature type="domain" description="PAS" evidence="8">
    <location>
        <begin position="454"/>
        <end position="498"/>
    </location>
</feature>
<comment type="catalytic activity">
    <reaction evidence="1">
        <text>ATP + protein L-histidine = ADP + protein N-phospho-L-histidine.</text>
        <dbReference type="EC" id="2.7.13.3"/>
    </reaction>
</comment>
<dbReference type="GO" id="GO:0004673">
    <property type="term" value="F:protein histidine kinase activity"/>
    <property type="evidence" value="ECO:0007669"/>
    <property type="project" value="UniProtKB-EC"/>
</dbReference>
<dbReference type="InterPro" id="IPR003018">
    <property type="entry name" value="GAF"/>
</dbReference>
<dbReference type="PROSITE" id="PS50112">
    <property type="entry name" value="PAS"/>
    <property type="match status" value="4"/>
</dbReference>
<feature type="domain" description="PAS" evidence="8">
    <location>
        <begin position="215"/>
        <end position="290"/>
    </location>
</feature>
<dbReference type="PATRIC" id="fig|797209.4.peg.2882"/>
<evidence type="ECO:0000256" key="3">
    <source>
        <dbReference type="ARBA" id="ARBA00022553"/>
    </source>
</evidence>
<feature type="domain" description="PAC" evidence="9">
    <location>
        <begin position="638"/>
        <end position="700"/>
    </location>
</feature>
<reference evidence="10 12" key="1">
    <citation type="journal article" date="2014" name="ISME J.">
        <title>Trehalose/2-sulfotrehalose biosynthesis and glycine-betaine uptake are widely spread mechanisms for osmoadaptation in the Halobacteriales.</title>
        <authorList>
            <person name="Youssef N.H."/>
            <person name="Savage-Ashlock K.N."/>
            <person name="McCully A.L."/>
            <person name="Luedtke B."/>
            <person name="Shaw E.I."/>
            <person name="Hoff W.D."/>
            <person name="Elshahed M.S."/>
        </authorList>
    </citation>
    <scope>NUCLEOTIDE SEQUENCE [LARGE SCALE GENOMIC DNA]</scope>
    <source>
        <strain evidence="10 12">DX253</strain>
    </source>
</reference>
<dbReference type="eggNOG" id="arCOG02276">
    <property type="taxonomic scope" value="Archaea"/>
</dbReference>
<dbReference type="InterPro" id="IPR013656">
    <property type="entry name" value="PAS_4"/>
</dbReference>
<dbReference type="PANTHER" id="PTHR43304">
    <property type="entry name" value="PHYTOCHROME-LIKE PROTEIN CPH1"/>
    <property type="match status" value="1"/>
</dbReference>
<feature type="domain" description="PAS" evidence="8">
    <location>
        <begin position="82"/>
        <end position="137"/>
    </location>
</feature>
<dbReference type="PANTHER" id="PTHR43304:SF1">
    <property type="entry name" value="PAC DOMAIN-CONTAINING PROTEIN"/>
    <property type="match status" value="1"/>
</dbReference>
<keyword evidence="13" id="KW-1185">Reference proteome</keyword>
<dbReference type="InterPro" id="IPR031803">
    <property type="entry name" value="BAT_GAF/HTH-assoc"/>
</dbReference>
<evidence type="ECO:0000256" key="2">
    <source>
        <dbReference type="ARBA" id="ARBA00012438"/>
    </source>
</evidence>
<feature type="domain" description="PAS" evidence="8">
    <location>
        <begin position="343"/>
        <end position="430"/>
    </location>
</feature>
<dbReference type="SMART" id="SM00091">
    <property type="entry name" value="PAS"/>
    <property type="match status" value="5"/>
</dbReference>
<dbReference type="SMART" id="SM00065">
    <property type="entry name" value="GAF"/>
    <property type="match status" value="1"/>
</dbReference>
<dbReference type="Pfam" id="PF04967">
    <property type="entry name" value="HTH_10"/>
    <property type="match status" value="1"/>
</dbReference>
<evidence type="ECO:0000259" key="8">
    <source>
        <dbReference type="PROSITE" id="PS50112"/>
    </source>
</evidence>
<dbReference type="InterPro" id="IPR001610">
    <property type="entry name" value="PAC"/>
</dbReference>
<dbReference type="InterPro" id="IPR000700">
    <property type="entry name" value="PAS-assoc_C"/>
</dbReference>
<organism evidence="10 12">
    <name type="scientific">Haladaptatus paucihalophilus DX253</name>
    <dbReference type="NCBI Taxonomy" id="797209"/>
    <lineage>
        <taxon>Archaea</taxon>
        <taxon>Methanobacteriati</taxon>
        <taxon>Methanobacteriota</taxon>
        <taxon>Stenosarchaea group</taxon>
        <taxon>Halobacteria</taxon>
        <taxon>Halobacteriales</taxon>
        <taxon>Haladaptataceae</taxon>
        <taxon>Haladaptatus</taxon>
    </lineage>
</organism>
<dbReference type="eggNOG" id="arCOG06918">
    <property type="taxonomic scope" value="Archaea"/>
</dbReference>
<dbReference type="SUPFAM" id="SSF55781">
    <property type="entry name" value="GAF domain-like"/>
    <property type="match status" value="1"/>
</dbReference>
<evidence type="ECO:0000313" key="12">
    <source>
        <dbReference type="Proteomes" id="UP000003751"/>
    </source>
</evidence>
<dbReference type="SMART" id="SM00086">
    <property type="entry name" value="PAC"/>
    <property type="match status" value="3"/>
</dbReference>
<dbReference type="SUPFAM" id="SSF46785">
    <property type="entry name" value="Winged helix' DNA-binding domain"/>
    <property type="match status" value="1"/>
</dbReference>
<evidence type="ECO:0000313" key="13">
    <source>
        <dbReference type="Proteomes" id="UP000184203"/>
    </source>
</evidence>
<dbReference type="InterPro" id="IPR029016">
    <property type="entry name" value="GAF-like_dom_sf"/>
</dbReference>
<name>E7QVT5_HALPU</name>
<feature type="domain" description="PAC" evidence="9">
    <location>
        <begin position="528"/>
        <end position="579"/>
    </location>
</feature>
<gene>
    <name evidence="11" type="ORF">SAMN05444342_3072</name>
    <name evidence="10" type="ORF">ZOD2009_14606</name>
</gene>
<dbReference type="Gene3D" id="3.30.450.20">
    <property type="entry name" value="PAS domain"/>
    <property type="match status" value="5"/>
</dbReference>
<dbReference type="eggNOG" id="arCOG02348">
    <property type="taxonomic scope" value="Archaea"/>
</dbReference>
<dbReference type="PROSITE" id="PS50113">
    <property type="entry name" value="PAC"/>
    <property type="match status" value="3"/>
</dbReference>
<dbReference type="InterPro" id="IPR036390">
    <property type="entry name" value="WH_DNA-bd_sf"/>
</dbReference>
<dbReference type="CDD" id="cd00130">
    <property type="entry name" value="PAS"/>
    <property type="match status" value="3"/>
</dbReference>
<dbReference type="InterPro" id="IPR007050">
    <property type="entry name" value="HTH_bacterioopsin"/>
</dbReference>
<dbReference type="NCBIfam" id="TIGR00229">
    <property type="entry name" value="sensory_box"/>
    <property type="match status" value="4"/>
</dbReference>
<evidence type="ECO:0000313" key="11">
    <source>
        <dbReference type="EMBL" id="SHL11520.1"/>
    </source>
</evidence>
<dbReference type="Proteomes" id="UP000003751">
    <property type="component" value="Unassembled WGS sequence"/>
</dbReference>
<evidence type="ECO:0000256" key="7">
    <source>
        <dbReference type="ARBA" id="ARBA00023163"/>
    </source>
</evidence>
<dbReference type="EC" id="2.7.13.3" evidence="2"/>
<evidence type="ECO:0000313" key="10">
    <source>
        <dbReference type="EMBL" id="EFW91348.1"/>
    </source>
</evidence>
<dbReference type="OrthoDB" id="205707at2157"/>
<dbReference type="Pfam" id="PF08447">
    <property type="entry name" value="PAS_3"/>
    <property type="match status" value="1"/>
</dbReference>
<protein>
    <recommendedName>
        <fullName evidence="2">histidine kinase</fullName>
        <ecNumber evidence="2">2.7.13.3</ecNumber>
    </recommendedName>
</protein>
<dbReference type="Pfam" id="PF08448">
    <property type="entry name" value="PAS_4"/>
    <property type="match status" value="3"/>
</dbReference>
<dbReference type="AlphaFoldDB" id="E7QVT5"/>